<sequence length="173" mass="19916">MTIKRILLIAIGSLLMIGLLVVAGYIFFQKQQTNEVRHQVTQKMLEEINAADPDDKTNPFGENKVINDLTDEDMQMLIHEMSHQKIKADQKWGFIQITKARINWLQEALGQNEFINEAVYQEIVTRWEKGDFSRADKDHNAIWELQGGTVGKAEGLLTKQEEKDYVASQLKKK</sequence>
<organism evidence="2">
    <name type="scientific">Sporolactobacillus sp. Y61</name>
    <dbReference type="NCBI Taxonomy" id="3160863"/>
    <lineage>
        <taxon>Bacteria</taxon>
        <taxon>Bacillati</taxon>
        <taxon>Bacillota</taxon>
        <taxon>Bacilli</taxon>
        <taxon>Bacillales</taxon>
        <taxon>Sporolactobacillaceae</taxon>
        <taxon>Sporolactobacillus</taxon>
    </lineage>
</organism>
<dbReference type="InterPro" id="IPR046208">
    <property type="entry name" value="DUF6241"/>
</dbReference>
<evidence type="ECO:0000313" key="2">
    <source>
        <dbReference type="EMBL" id="XCJ17632.1"/>
    </source>
</evidence>
<gene>
    <name evidence="2" type="ORF">ABNN70_03810</name>
</gene>
<keyword evidence="1" id="KW-0812">Transmembrane</keyword>
<dbReference type="AlphaFoldDB" id="A0AAU8IHH2"/>
<proteinExistence type="predicted"/>
<dbReference type="RefSeq" id="WP_129928601.1">
    <property type="nucleotide sequence ID" value="NZ_CP159510.1"/>
</dbReference>
<reference evidence="2" key="1">
    <citation type="submission" date="2024-06" db="EMBL/GenBank/DDBJ databases">
        <authorList>
            <person name="Fan A."/>
            <person name="Zhang F.Y."/>
            <person name="Zhang L."/>
        </authorList>
    </citation>
    <scope>NUCLEOTIDE SEQUENCE</scope>
    <source>
        <strain evidence="2">Y61</strain>
    </source>
</reference>
<evidence type="ECO:0000256" key="1">
    <source>
        <dbReference type="SAM" id="Phobius"/>
    </source>
</evidence>
<dbReference type="EMBL" id="CP159510">
    <property type="protein sequence ID" value="XCJ17632.1"/>
    <property type="molecule type" value="Genomic_DNA"/>
</dbReference>
<protein>
    <submittedName>
        <fullName evidence="2">DUF6241 domain-containing protein</fullName>
    </submittedName>
</protein>
<feature type="transmembrane region" description="Helical" evidence="1">
    <location>
        <begin position="6"/>
        <end position="28"/>
    </location>
</feature>
<keyword evidence="1" id="KW-1133">Transmembrane helix</keyword>
<keyword evidence="1" id="KW-0472">Membrane</keyword>
<name>A0AAU8IHH2_9BACL</name>
<dbReference type="Pfam" id="PF19754">
    <property type="entry name" value="DUF6241"/>
    <property type="match status" value="1"/>
</dbReference>
<accession>A0AAU8IHH2</accession>